<evidence type="ECO:0000256" key="2">
    <source>
        <dbReference type="ARBA" id="ARBA00011738"/>
    </source>
</evidence>
<evidence type="ECO:0000259" key="9">
    <source>
        <dbReference type="PROSITE" id="PS51747"/>
    </source>
</evidence>
<dbReference type="CDD" id="cd01285">
    <property type="entry name" value="nucleoside_deaminase"/>
    <property type="match status" value="1"/>
</dbReference>
<accession>A0A2L0EQD1</accession>
<dbReference type="AlphaFoldDB" id="A0A2L0EQD1"/>
<feature type="binding site" evidence="8">
    <location>
        <position position="102"/>
    </location>
    <ligand>
        <name>Zn(2+)</name>
        <dbReference type="ChEBI" id="CHEBI:29105"/>
        <note>catalytic</note>
    </ligand>
</feature>
<dbReference type="GO" id="GO:0052717">
    <property type="term" value="F:tRNA-specific adenosine-34 deaminase activity"/>
    <property type="evidence" value="ECO:0007669"/>
    <property type="project" value="UniProtKB-UniRule"/>
</dbReference>
<sequence>MDPGADALLSAAEPADDAVAADVQYMREALAEAQAAAAVEDVPVGAVIVGADGAVLARGRNRREIDQDPTGHAEIDALRAAARRLGRWRLEGATVYATLEPCPMCAGALVNARIARLVYGCPDPKAGAVDTLFAIGRDSRLNHRFAVTSGVLADESAALLRAFFAKLRSAAVKR</sequence>
<dbReference type="PANTHER" id="PTHR11079:SF202">
    <property type="entry name" value="TRNA-SPECIFIC ADENOSINE DEAMINASE"/>
    <property type="match status" value="1"/>
</dbReference>
<comment type="subunit">
    <text evidence="2 8">Homodimer.</text>
</comment>
<keyword evidence="5 8" id="KW-0378">Hydrolase</keyword>
<feature type="domain" description="CMP/dCMP-type deaminase" evidence="9">
    <location>
        <begin position="20"/>
        <end position="148"/>
    </location>
</feature>
<feature type="binding site" evidence="8">
    <location>
        <position position="105"/>
    </location>
    <ligand>
        <name>Zn(2+)</name>
        <dbReference type="ChEBI" id="CHEBI:29105"/>
        <note>catalytic</note>
    </ligand>
</feature>
<evidence type="ECO:0000256" key="5">
    <source>
        <dbReference type="ARBA" id="ARBA00022801"/>
    </source>
</evidence>
<keyword evidence="3 8" id="KW-0819">tRNA processing</keyword>
<comment type="similarity">
    <text evidence="1">Belongs to the cytidine and deoxycytidylate deaminase family. ADAT2 subfamily.</text>
</comment>
<dbReference type="InterPro" id="IPR002125">
    <property type="entry name" value="CMP_dCMP_dom"/>
</dbReference>
<comment type="function">
    <text evidence="8">Catalyzes the deamination of adenosine to inosine at the wobble position 34 of tRNA(Arg2).</text>
</comment>
<protein>
    <recommendedName>
        <fullName evidence="8">tRNA-specific adenosine deaminase</fullName>
        <ecNumber evidence="8">3.5.4.33</ecNumber>
    </recommendedName>
</protein>
<evidence type="ECO:0000256" key="7">
    <source>
        <dbReference type="ARBA" id="ARBA00048045"/>
    </source>
</evidence>
<dbReference type="InterPro" id="IPR028883">
    <property type="entry name" value="tRNA_aden_deaminase"/>
</dbReference>
<evidence type="ECO:0000256" key="1">
    <source>
        <dbReference type="ARBA" id="ARBA00010669"/>
    </source>
</evidence>
<dbReference type="InterPro" id="IPR058535">
    <property type="entry name" value="MafB19-deam"/>
</dbReference>
<reference evidence="10 11" key="1">
    <citation type="submission" date="2015-09" db="EMBL/GenBank/DDBJ databases">
        <title>Sorangium comparison.</title>
        <authorList>
            <person name="Zaburannyi N."/>
            <person name="Bunk B."/>
            <person name="Overmann J."/>
            <person name="Mueller R."/>
        </authorList>
    </citation>
    <scope>NUCLEOTIDE SEQUENCE [LARGE SCALE GENOMIC DNA]</scope>
    <source>
        <strain evidence="10 11">So ce26</strain>
    </source>
</reference>
<evidence type="ECO:0000256" key="3">
    <source>
        <dbReference type="ARBA" id="ARBA00022694"/>
    </source>
</evidence>
<dbReference type="EC" id="3.5.4.33" evidence="8"/>
<dbReference type="PROSITE" id="PS00903">
    <property type="entry name" value="CYT_DCMP_DEAMINASES_1"/>
    <property type="match status" value="1"/>
</dbReference>
<dbReference type="PANTHER" id="PTHR11079">
    <property type="entry name" value="CYTOSINE DEAMINASE FAMILY MEMBER"/>
    <property type="match status" value="1"/>
</dbReference>
<dbReference type="FunFam" id="3.40.140.10:FF:000005">
    <property type="entry name" value="tRNA-specific adenosine deaminase"/>
    <property type="match status" value="1"/>
</dbReference>
<feature type="active site" description="Proton donor" evidence="8">
    <location>
        <position position="74"/>
    </location>
</feature>
<proteinExistence type="inferred from homology"/>
<dbReference type="HAMAP" id="MF_00972">
    <property type="entry name" value="tRNA_aden_deaminase"/>
    <property type="match status" value="1"/>
</dbReference>
<dbReference type="InterPro" id="IPR016193">
    <property type="entry name" value="Cytidine_deaminase-like"/>
</dbReference>
<dbReference type="Pfam" id="PF14437">
    <property type="entry name" value="MafB19-deam"/>
    <property type="match status" value="1"/>
</dbReference>
<name>A0A2L0EQD1_SORCE</name>
<dbReference type="RefSeq" id="WP_104979870.1">
    <property type="nucleotide sequence ID" value="NZ_CP012673.1"/>
</dbReference>
<evidence type="ECO:0000256" key="6">
    <source>
        <dbReference type="ARBA" id="ARBA00022833"/>
    </source>
</evidence>
<dbReference type="OrthoDB" id="9802676at2"/>
<dbReference type="Gene3D" id="3.40.140.10">
    <property type="entry name" value="Cytidine Deaminase, domain 2"/>
    <property type="match status" value="1"/>
</dbReference>
<dbReference type="EMBL" id="CP012673">
    <property type="protein sequence ID" value="AUX41518.1"/>
    <property type="molecule type" value="Genomic_DNA"/>
</dbReference>
<dbReference type="PROSITE" id="PS51747">
    <property type="entry name" value="CYT_DCMP_DEAMINASES_2"/>
    <property type="match status" value="1"/>
</dbReference>
<evidence type="ECO:0000256" key="4">
    <source>
        <dbReference type="ARBA" id="ARBA00022723"/>
    </source>
</evidence>
<dbReference type="SUPFAM" id="SSF53927">
    <property type="entry name" value="Cytidine deaminase-like"/>
    <property type="match status" value="1"/>
</dbReference>
<evidence type="ECO:0000256" key="8">
    <source>
        <dbReference type="HAMAP-Rule" id="MF_00972"/>
    </source>
</evidence>
<dbReference type="GO" id="GO:0008270">
    <property type="term" value="F:zinc ion binding"/>
    <property type="evidence" value="ECO:0007669"/>
    <property type="project" value="UniProtKB-UniRule"/>
</dbReference>
<evidence type="ECO:0000313" key="10">
    <source>
        <dbReference type="EMBL" id="AUX41518.1"/>
    </source>
</evidence>
<dbReference type="InterPro" id="IPR016192">
    <property type="entry name" value="APOBEC/CMP_deaminase_Zn-bd"/>
</dbReference>
<comment type="catalytic activity">
    <reaction evidence="7 8">
        <text>adenosine(34) in tRNA + H2O + H(+) = inosine(34) in tRNA + NH4(+)</text>
        <dbReference type="Rhea" id="RHEA:43168"/>
        <dbReference type="Rhea" id="RHEA-COMP:10373"/>
        <dbReference type="Rhea" id="RHEA-COMP:10374"/>
        <dbReference type="ChEBI" id="CHEBI:15377"/>
        <dbReference type="ChEBI" id="CHEBI:15378"/>
        <dbReference type="ChEBI" id="CHEBI:28938"/>
        <dbReference type="ChEBI" id="CHEBI:74411"/>
        <dbReference type="ChEBI" id="CHEBI:82852"/>
        <dbReference type="EC" id="3.5.4.33"/>
    </reaction>
</comment>
<dbReference type="GO" id="GO:0002100">
    <property type="term" value="P:tRNA wobble adenosine to inosine editing"/>
    <property type="evidence" value="ECO:0007669"/>
    <property type="project" value="UniProtKB-UniRule"/>
</dbReference>
<comment type="cofactor">
    <cofactor evidence="8">
        <name>Zn(2+)</name>
        <dbReference type="ChEBI" id="CHEBI:29105"/>
    </cofactor>
    <text evidence="8">Binds 1 zinc ion per subunit.</text>
</comment>
<organism evidence="10 11">
    <name type="scientific">Sorangium cellulosum</name>
    <name type="common">Polyangium cellulosum</name>
    <dbReference type="NCBI Taxonomy" id="56"/>
    <lineage>
        <taxon>Bacteria</taxon>
        <taxon>Pseudomonadati</taxon>
        <taxon>Myxococcota</taxon>
        <taxon>Polyangia</taxon>
        <taxon>Polyangiales</taxon>
        <taxon>Polyangiaceae</taxon>
        <taxon>Sorangium</taxon>
    </lineage>
</organism>
<dbReference type="Proteomes" id="UP000238348">
    <property type="component" value="Chromosome"/>
</dbReference>
<evidence type="ECO:0000313" key="11">
    <source>
        <dbReference type="Proteomes" id="UP000238348"/>
    </source>
</evidence>
<keyword evidence="4 8" id="KW-0479">Metal-binding</keyword>
<feature type="binding site" evidence="8">
    <location>
        <position position="72"/>
    </location>
    <ligand>
        <name>Zn(2+)</name>
        <dbReference type="ChEBI" id="CHEBI:29105"/>
        <note>catalytic</note>
    </ligand>
</feature>
<gene>
    <name evidence="10" type="primary">add</name>
    <name evidence="8" type="synonym">tadA</name>
    <name evidence="10" type="ORF">SOCE26_029370</name>
</gene>
<keyword evidence="6 8" id="KW-0862">Zinc</keyword>